<dbReference type="PANTHER" id="PTHR45527">
    <property type="entry name" value="NONRIBOSOMAL PEPTIDE SYNTHETASE"/>
    <property type="match status" value="1"/>
</dbReference>
<dbReference type="SMART" id="SM00823">
    <property type="entry name" value="PKS_PP"/>
    <property type="match status" value="1"/>
</dbReference>
<dbReference type="InterPro" id="IPR000873">
    <property type="entry name" value="AMP-dep_synth/lig_dom"/>
</dbReference>
<dbReference type="PROSITE" id="PS00012">
    <property type="entry name" value="PHOSPHOPANTETHEINE"/>
    <property type="match status" value="1"/>
</dbReference>
<dbReference type="NCBIfam" id="TIGR01733">
    <property type="entry name" value="AA-adenyl-dom"/>
    <property type="match status" value="1"/>
</dbReference>
<reference evidence="6 7" key="1">
    <citation type="submission" date="2019-03" db="EMBL/GenBank/DDBJ databases">
        <title>Draft genome sequences of novel Actinobacteria.</title>
        <authorList>
            <person name="Sahin N."/>
            <person name="Ay H."/>
            <person name="Saygin H."/>
        </authorList>
    </citation>
    <scope>NUCLEOTIDE SEQUENCE [LARGE SCALE GENOMIC DNA]</scope>
    <source>
        <strain evidence="6 7">H3C3</strain>
    </source>
</reference>
<dbReference type="SUPFAM" id="SSF56801">
    <property type="entry name" value="Acetyl-CoA synthetase-like"/>
    <property type="match status" value="1"/>
</dbReference>
<dbReference type="InterPro" id="IPR009081">
    <property type="entry name" value="PP-bd_ACP"/>
</dbReference>
<evidence type="ECO:0000256" key="4">
    <source>
        <dbReference type="SAM" id="MobiDB-lite"/>
    </source>
</evidence>
<feature type="compositionally biased region" description="Basic and acidic residues" evidence="4">
    <location>
        <begin position="588"/>
        <end position="602"/>
    </location>
</feature>
<dbReference type="FunFam" id="1.10.1200.10:FF:000016">
    <property type="entry name" value="Non-ribosomal peptide synthase"/>
    <property type="match status" value="1"/>
</dbReference>
<dbReference type="Gene3D" id="1.10.1200.10">
    <property type="entry name" value="ACP-like"/>
    <property type="match status" value="1"/>
</dbReference>
<name>A0A4R5C9L9_9ACTN</name>
<evidence type="ECO:0000256" key="2">
    <source>
        <dbReference type="ARBA" id="ARBA00022450"/>
    </source>
</evidence>
<dbReference type="InterPro" id="IPR036736">
    <property type="entry name" value="ACP-like_sf"/>
</dbReference>
<protein>
    <submittedName>
        <fullName evidence="6">Amino acid adenylation domain-containing protein</fullName>
    </submittedName>
</protein>
<dbReference type="Pfam" id="PF00550">
    <property type="entry name" value="PP-binding"/>
    <property type="match status" value="1"/>
</dbReference>
<keyword evidence="3" id="KW-0597">Phosphoprotein</keyword>
<dbReference type="RefSeq" id="WP_131889588.1">
    <property type="nucleotide sequence ID" value="NZ_SMKU01000012.1"/>
</dbReference>
<evidence type="ECO:0000259" key="5">
    <source>
        <dbReference type="PROSITE" id="PS50075"/>
    </source>
</evidence>
<dbReference type="SUPFAM" id="SSF47336">
    <property type="entry name" value="ACP-like"/>
    <property type="match status" value="1"/>
</dbReference>
<dbReference type="InterPro" id="IPR020806">
    <property type="entry name" value="PKS_PP-bd"/>
</dbReference>
<dbReference type="PROSITE" id="PS00455">
    <property type="entry name" value="AMP_BINDING"/>
    <property type="match status" value="1"/>
</dbReference>
<evidence type="ECO:0000256" key="3">
    <source>
        <dbReference type="ARBA" id="ARBA00022553"/>
    </source>
</evidence>
<dbReference type="EMBL" id="SMKU01000012">
    <property type="protein sequence ID" value="TDD95356.1"/>
    <property type="molecule type" value="Genomic_DNA"/>
</dbReference>
<dbReference type="InterPro" id="IPR006162">
    <property type="entry name" value="Ppantetheine_attach_site"/>
</dbReference>
<proteinExistence type="predicted"/>
<organism evidence="6 7">
    <name type="scientific">Actinomadura rubrisoli</name>
    <dbReference type="NCBI Taxonomy" id="2530368"/>
    <lineage>
        <taxon>Bacteria</taxon>
        <taxon>Bacillati</taxon>
        <taxon>Actinomycetota</taxon>
        <taxon>Actinomycetes</taxon>
        <taxon>Streptosporangiales</taxon>
        <taxon>Thermomonosporaceae</taxon>
        <taxon>Actinomadura</taxon>
    </lineage>
</organism>
<gene>
    <name evidence="6" type="ORF">E1298_05125</name>
</gene>
<evidence type="ECO:0000313" key="7">
    <source>
        <dbReference type="Proteomes" id="UP000294513"/>
    </source>
</evidence>
<dbReference type="FunFam" id="3.40.50.980:FF:000001">
    <property type="entry name" value="Non-ribosomal peptide synthetase"/>
    <property type="match status" value="1"/>
</dbReference>
<feature type="region of interest" description="Disordered" evidence="4">
    <location>
        <begin position="580"/>
        <end position="602"/>
    </location>
</feature>
<feature type="domain" description="Carrier" evidence="5">
    <location>
        <begin position="495"/>
        <end position="570"/>
    </location>
</feature>
<dbReference type="PANTHER" id="PTHR45527:SF1">
    <property type="entry name" value="FATTY ACID SYNTHASE"/>
    <property type="match status" value="1"/>
</dbReference>
<dbReference type="Proteomes" id="UP000294513">
    <property type="component" value="Unassembled WGS sequence"/>
</dbReference>
<dbReference type="GO" id="GO:0005737">
    <property type="term" value="C:cytoplasm"/>
    <property type="evidence" value="ECO:0007669"/>
    <property type="project" value="TreeGrafter"/>
</dbReference>
<dbReference type="InterPro" id="IPR020845">
    <property type="entry name" value="AMP-binding_CS"/>
</dbReference>
<evidence type="ECO:0000256" key="1">
    <source>
        <dbReference type="ARBA" id="ARBA00001957"/>
    </source>
</evidence>
<dbReference type="InterPro" id="IPR045851">
    <property type="entry name" value="AMP-bd_C_sf"/>
</dbReference>
<dbReference type="GO" id="GO:0072330">
    <property type="term" value="P:monocarboxylic acid biosynthetic process"/>
    <property type="evidence" value="ECO:0007669"/>
    <property type="project" value="UniProtKB-ARBA"/>
</dbReference>
<evidence type="ECO:0000313" key="6">
    <source>
        <dbReference type="EMBL" id="TDD95356.1"/>
    </source>
</evidence>
<keyword evidence="2" id="KW-0596">Phosphopantetheine</keyword>
<dbReference type="Pfam" id="PF13193">
    <property type="entry name" value="AMP-binding_C"/>
    <property type="match status" value="1"/>
</dbReference>
<dbReference type="CDD" id="cd05930">
    <property type="entry name" value="A_NRPS"/>
    <property type="match status" value="1"/>
</dbReference>
<dbReference type="OrthoDB" id="4537517at2"/>
<dbReference type="GO" id="GO:0044550">
    <property type="term" value="P:secondary metabolite biosynthetic process"/>
    <property type="evidence" value="ECO:0007669"/>
    <property type="project" value="TreeGrafter"/>
</dbReference>
<dbReference type="Pfam" id="PF00501">
    <property type="entry name" value="AMP-binding"/>
    <property type="match status" value="1"/>
</dbReference>
<dbReference type="GO" id="GO:0031177">
    <property type="term" value="F:phosphopantetheine binding"/>
    <property type="evidence" value="ECO:0007669"/>
    <property type="project" value="InterPro"/>
</dbReference>
<comment type="cofactor">
    <cofactor evidence="1">
        <name>pantetheine 4'-phosphate</name>
        <dbReference type="ChEBI" id="CHEBI:47942"/>
    </cofactor>
</comment>
<dbReference type="AlphaFoldDB" id="A0A4R5C9L9"/>
<dbReference type="GO" id="GO:0043041">
    <property type="term" value="P:amino acid activation for nonribosomal peptide biosynthetic process"/>
    <property type="evidence" value="ECO:0007669"/>
    <property type="project" value="TreeGrafter"/>
</dbReference>
<accession>A0A4R5C9L9</accession>
<comment type="caution">
    <text evidence="6">The sequence shown here is derived from an EMBL/GenBank/DDBJ whole genome shotgun (WGS) entry which is preliminary data.</text>
</comment>
<dbReference type="Gene3D" id="3.40.50.12780">
    <property type="entry name" value="N-terminal domain of ligase-like"/>
    <property type="match status" value="1"/>
</dbReference>
<sequence length="602" mass="63995">MPNEPAGRFRDPPEATVNVLVHRRGVAHPDAVAVAAADATLTYGELLRRAYSLSRRLCGLGVGPETTVGLCLPRSAALVVGALAVLDAGGAYVVIDPSHPAQRQRVMLDHSRARVVLASQRSMALAGESVEAIGIGEFTGTEEPDGFLPASPPVSVGGNNLAYVVYTSGSSGLPKGVMVEHRSLRRIVDWYTLTFDIAASDRVMQMPDPGFDASVWPCLTAGASLRIPEDGVGNDPTALRDWMLAHGITIGCLPTHLAESQMVPHWPDSGPRIVLTGGDVLHRVPPPGLPFAVVNIYGLAEATVVSASGPVKAGADDDPPAIGRPIDDVELHIVDSELHPVPDGEEGEVLLGGPLVARGYLHATAQTALRFVPDHLGGRPGARLLRTGDLARRRKGGDIEFVGRADNQVKVHGFRVEPDEVAATISRHPAVRSSVVVAAASDRGGRELVAYVAPLGTAPDPDELTAFLAEFLPAYMIPSQYVWLAGSSARETVTEPDDRTEVQLASMAAVLLRLDHVGVDDDFFRLGGHSMLAAQLVMRIDDRFGVELPLPFVFDHPTVRDMAAEVDRLVREEGMAGLAAVSTDEGDSNDRNPLIDKKSLRG</sequence>
<dbReference type="InterPro" id="IPR025110">
    <property type="entry name" value="AMP-bd_C"/>
</dbReference>
<dbReference type="Gene3D" id="3.30.300.30">
    <property type="match status" value="1"/>
</dbReference>
<dbReference type="InterPro" id="IPR010071">
    <property type="entry name" value="AA_adenyl_dom"/>
</dbReference>
<dbReference type="InterPro" id="IPR042099">
    <property type="entry name" value="ANL_N_sf"/>
</dbReference>
<dbReference type="PROSITE" id="PS50075">
    <property type="entry name" value="CARRIER"/>
    <property type="match status" value="1"/>
</dbReference>
<keyword evidence="7" id="KW-1185">Reference proteome</keyword>